<dbReference type="RefSeq" id="XP_011502901.1">
    <property type="nucleotide sequence ID" value="XM_011504599.1"/>
</dbReference>
<organism evidence="2 3">
    <name type="scientific">Ceratosolen solmsi marchali</name>
    <dbReference type="NCBI Taxonomy" id="326594"/>
    <lineage>
        <taxon>Eukaryota</taxon>
        <taxon>Metazoa</taxon>
        <taxon>Ecdysozoa</taxon>
        <taxon>Arthropoda</taxon>
        <taxon>Hexapoda</taxon>
        <taxon>Insecta</taxon>
        <taxon>Pterygota</taxon>
        <taxon>Neoptera</taxon>
        <taxon>Endopterygota</taxon>
        <taxon>Hymenoptera</taxon>
        <taxon>Apocrita</taxon>
        <taxon>Proctotrupomorpha</taxon>
        <taxon>Chalcidoidea</taxon>
        <taxon>Agaonidae</taxon>
        <taxon>Agaoninae</taxon>
        <taxon>Ceratosolen</taxon>
    </lineage>
</organism>
<sequence length="657" mass="78093">MEGLHDEQIIEQITIYENKIKIIKEKIRSELRTRRDLKTKLDEAIKREATHIVTLERLDEYEKIVNIKLESAKKMEDSESIKQLAIIGKYETMLQEQQKVWAKYQKEYEQLPLAKEKQKAEFRLLKMTIQNKIVYFKINEIHRNIRIKENIDKRIEQVKIIELAKLFIEHKIREKRCCESMEKLNKLKIKERELRLEVNYLELQPKEIENLNLTVKQTSIKPQQLPQVDLSRFIIHRNTNYDNMDSFSVNSYMLEQEYMTNDEQLKQFANSPDESRCNDTQPKDTVNQYQSHKDEVSTSFSLMDERQHVESSKVNNLTDRPIPSPAKIAKCLPEEKMEQHQQQKQEPQNQKFHQQQQLSKRQYQNQLYEQQNQKQHLQNNQQYQSQQYLQHQEQQEQHQQQQQQHQQHYPQYNKRQEQQQYLQKNQHQEQQVQHHRHYQQQQFLPKPNLETSDFIRDLTLLPLANKPQIKKCEVVNYPNLQMQFQMKEMQGHVQMKAAIPMETSQTSMTLGTQQPSVGDFPLGDQSITNSTPMNIPTTSIISTTLHSVDLSIDNISAILGSEITEPGGSFELARRLYADSDLNSEEGDFNYEKMMENFCSPIQTKSKVQKQSSPFVSDQQRNSNNDTSQVILQKQNERNFVFGQFKKKQTNTTQRFF</sequence>
<feature type="compositionally biased region" description="Low complexity" evidence="1">
    <location>
        <begin position="344"/>
        <end position="413"/>
    </location>
</feature>
<feature type="compositionally biased region" description="Polar residues" evidence="1">
    <location>
        <begin position="269"/>
        <end position="290"/>
    </location>
</feature>
<evidence type="ECO:0000313" key="2">
    <source>
        <dbReference type="Proteomes" id="UP000695007"/>
    </source>
</evidence>
<dbReference type="AlphaFoldDB" id="A0AAJ6YRI8"/>
<keyword evidence="2" id="KW-1185">Reference proteome</keyword>
<reference evidence="3" key="1">
    <citation type="submission" date="2025-08" db="UniProtKB">
        <authorList>
            <consortium name="RefSeq"/>
        </authorList>
    </citation>
    <scope>IDENTIFICATION</scope>
</reference>
<proteinExistence type="predicted"/>
<dbReference type="Proteomes" id="UP000695007">
    <property type="component" value="Unplaced"/>
</dbReference>
<name>A0AAJ6YRI8_9HYME</name>
<feature type="region of interest" description="Disordered" evidence="1">
    <location>
        <begin position="269"/>
        <end position="291"/>
    </location>
</feature>
<evidence type="ECO:0000256" key="1">
    <source>
        <dbReference type="SAM" id="MobiDB-lite"/>
    </source>
</evidence>
<accession>A0AAJ6YRI8</accession>
<evidence type="ECO:0000313" key="3">
    <source>
        <dbReference type="RefSeq" id="XP_011502901.1"/>
    </source>
</evidence>
<protein>
    <submittedName>
        <fullName evidence="3">Uncharacterized protein</fullName>
    </submittedName>
</protein>
<feature type="region of interest" description="Disordered" evidence="1">
    <location>
        <begin position="335"/>
        <end position="442"/>
    </location>
</feature>
<dbReference type="GeneID" id="105366234"/>
<dbReference type="KEGG" id="csol:105366234"/>
<gene>
    <name evidence="3" type="primary">LOC105366234</name>
</gene>